<dbReference type="OrthoDB" id="329835at2759"/>
<dbReference type="EMBL" id="JH767564">
    <property type="protein sequence ID" value="EON63729.1"/>
    <property type="molecule type" value="Genomic_DNA"/>
</dbReference>
<keyword evidence="2" id="KW-0597">Phosphoprotein</keyword>
<evidence type="ECO:0000313" key="6">
    <source>
        <dbReference type="EMBL" id="EON63729.1"/>
    </source>
</evidence>
<sequence length="61" mass="6411">MLIANEAGPELSDLDDSASFANLGVNSLMSLVVSEKIRTELDVKVSGSLFLDCPTIGDLKA</sequence>
<protein>
    <recommendedName>
        <fullName evidence="5">Carrier domain-containing protein</fullName>
    </recommendedName>
</protein>
<keyword evidence="7" id="KW-1185">Reference proteome</keyword>
<dbReference type="InterPro" id="IPR036736">
    <property type="entry name" value="ACP-like_sf"/>
</dbReference>
<dbReference type="PROSITE" id="PS50075">
    <property type="entry name" value="CARRIER"/>
    <property type="match status" value="1"/>
</dbReference>
<feature type="domain" description="Carrier" evidence="5">
    <location>
        <begin position="1"/>
        <end position="61"/>
    </location>
</feature>
<dbReference type="GO" id="GO:0016740">
    <property type="term" value="F:transferase activity"/>
    <property type="evidence" value="ECO:0007669"/>
    <property type="project" value="UniProtKB-KW"/>
</dbReference>
<proteinExistence type="predicted"/>
<gene>
    <name evidence="6" type="ORF">W97_02957</name>
</gene>
<keyword evidence="1" id="KW-0596">Phosphopantetheine</keyword>
<dbReference type="GeneID" id="19900268"/>
<dbReference type="AlphaFoldDB" id="R7YPJ2"/>
<organism evidence="6 7">
    <name type="scientific">Coniosporium apollinis (strain CBS 100218)</name>
    <name type="common">Rock-inhabiting black yeast</name>
    <dbReference type="NCBI Taxonomy" id="1168221"/>
    <lineage>
        <taxon>Eukaryota</taxon>
        <taxon>Fungi</taxon>
        <taxon>Dikarya</taxon>
        <taxon>Ascomycota</taxon>
        <taxon>Pezizomycotina</taxon>
        <taxon>Dothideomycetes</taxon>
        <taxon>Dothideomycetes incertae sedis</taxon>
        <taxon>Coniosporium</taxon>
    </lineage>
</organism>
<dbReference type="RefSeq" id="XP_007779046.1">
    <property type="nucleotide sequence ID" value="XM_007780856.1"/>
</dbReference>
<dbReference type="Proteomes" id="UP000016924">
    <property type="component" value="Unassembled WGS sequence"/>
</dbReference>
<evidence type="ECO:0000259" key="5">
    <source>
        <dbReference type="PROSITE" id="PS50075"/>
    </source>
</evidence>
<dbReference type="HOGENOM" id="CLU_2922530_0_0_1"/>
<dbReference type="InterPro" id="IPR009081">
    <property type="entry name" value="PP-bd_ACP"/>
</dbReference>
<evidence type="ECO:0000256" key="1">
    <source>
        <dbReference type="ARBA" id="ARBA00022450"/>
    </source>
</evidence>
<evidence type="ECO:0000313" key="7">
    <source>
        <dbReference type="Proteomes" id="UP000016924"/>
    </source>
</evidence>
<evidence type="ECO:0000256" key="3">
    <source>
        <dbReference type="ARBA" id="ARBA00022679"/>
    </source>
</evidence>
<dbReference type="Pfam" id="PF00550">
    <property type="entry name" value="PP-binding"/>
    <property type="match status" value="1"/>
</dbReference>
<dbReference type="FunFam" id="1.10.1200.10:FF:000011">
    <property type="entry name" value="Sterigmatocystin biosynthesis polyketide synthase"/>
    <property type="match status" value="1"/>
</dbReference>
<reference evidence="7" key="1">
    <citation type="submission" date="2012-06" db="EMBL/GenBank/DDBJ databases">
        <title>The genome sequence of Coniosporium apollinis CBS 100218.</title>
        <authorList>
            <consortium name="The Broad Institute Genome Sequencing Platform"/>
            <person name="Cuomo C."/>
            <person name="Gorbushina A."/>
            <person name="Noack S."/>
            <person name="Walker B."/>
            <person name="Young S.K."/>
            <person name="Zeng Q."/>
            <person name="Gargeya S."/>
            <person name="Fitzgerald M."/>
            <person name="Haas B."/>
            <person name="Abouelleil A."/>
            <person name="Alvarado L."/>
            <person name="Arachchi H.M."/>
            <person name="Berlin A.M."/>
            <person name="Chapman S.B."/>
            <person name="Goldberg J."/>
            <person name="Griggs A."/>
            <person name="Gujja S."/>
            <person name="Hansen M."/>
            <person name="Howarth C."/>
            <person name="Imamovic A."/>
            <person name="Larimer J."/>
            <person name="McCowan C."/>
            <person name="Montmayeur A."/>
            <person name="Murphy C."/>
            <person name="Neiman D."/>
            <person name="Pearson M."/>
            <person name="Priest M."/>
            <person name="Roberts A."/>
            <person name="Saif S."/>
            <person name="Shea T."/>
            <person name="Sisk P."/>
            <person name="Sykes S."/>
            <person name="Wortman J."/>
            <person name="Nusbaum C."/>
            <person name="Birren B."/>
        </authorList>
    </citation>
    <scope>NUCLEOTIDE SEQUENCE [LARGE SCALE GENOMIC DNA]</scope>
    <source>
        <strain evidence="7">CBS 100218</strain>
    </source>
</reference>
<dbReference type="STRING" id="1168221.R7YPJ2"/>
<keyword evidence="3" id="KW-0808">Transferase</keyword>
<dbReference type="Gene3D" id="1.10.1200.10">
    <property type="entry name" value="ACP-like"/>
    <property type="match status" value="1"/>
</dbReference>
<name>R7YPJ2_CONA1</name>
<keyword evidence="4" id="KW-0511">Multifunctional enzyme</keyword>
<accession>R7YPJ2</accession>
<evidence type="ECO:0000256" key="2">
    <source>
        <dbReference type="ARBA" id="ARBA00022553"/>
    </source>
</evidence>
<evidence type="ECO:0000256" key="4">
    <source>
        <dbReference type="ARBA" id="ARBA00023268"/>
    </source>
</evidence>
<dbReference type="SUPFAM" id="SSF47336">
    <property type="entry name" value="ACP-like"/>
    <property type="match status" value="1"/>
</dbReference>